<dbReference type="InterPro" id="IPR036249">
    <property type="entry name" value="Thioredoxin-like_sf"/>
</dbReference>
<dbReference type="SFLD" id="SFLDG00358">
    <property type="entry name" value="Main_(cytGST)"/>
    <property type="match status" value="1"/>
</dbReference>
<dbReference type="VEuPathDB" id="FungiDB:BO71DRAFT_51450"/>
<dbReference type="CDD" id="cd03048">
    <property type="entry name" value="GST_N_Ure2p_like"/>
    <property type="match status" value="1"/>
</dbReference>
<dbReference type="InterPro" id="IPR036282">
    <property type="entry name" value="Glutathione-S-Trfase_C_sf"/>
</dbReference>
<feature type="domain" description="GST N-terminal" evidence="2">
    <location>
        <begin position="17"/>
        <end position="106"/>
    </location>
</feature>
<dbReference type="SFLD" id="SFLDS00019">
    <property type="entry name" value="Glutathione_Transferase_(cytos"/>
    <property type="match status" value="1"/>
</dbReference>
<dbReference type="PROSITE" id="PS50404">
    <property type="entry name" value="GST_NTER"/>
    <property type="match status" value="1"/>
</dbReference>
<dbReference type="Gene3D" id="3.40.30.10">
    <property type="entry name" value="Glutaredoxin"/>
    <property type="match status" value="1"/>
</dbReference>
<keyword evidence="4" id="KW-0808">Transferase</keyword>
<dbReference type="Pfam" id="PF13410">
    <property type="entry name" value="GST_C_2"/>
    <property type="match status" value="1"/>
</dbReference>
<dbReference type="Proteomes" id="UP000247810">
    <property type="component" value="Unassembled WGS sequence"/>
</dbReference>
<evidence type="ECO:0000259" key="2">
    <source>
        <dbReference type="PROSITE" id="PS50404"/>
    </source>
</evidence>
<keyword evidence="5" id="KW-1185">Reference proteome</keyword>
<dbReference type="GO" id="GO:0016740">
    <property type="term" value="F:transferase activity"/>
    <property type="evidence" value="ECO:0007669"/>
    <property type="project" value="UniProtKB-KW"/>
</dbReference>
<proteinExistence type="inferred from homology"/>
<dbReference type="SUPFAM" id="SSF52833">
    <property type="entry name" value="Thioredoxin-like"/>
    <property type="match status" value="1"/>
</dbReference>
<dbReference type="AlphaFoldDB" id="A0A319D1L9"/>
<dbReference type="PROSITE" id="PS50405">
    <property type="entry name" value="GST_CTER"/>
    <property type="match status" value="1"/>
</dbReference>
<gene>
    <name evidence="4" type="ORF">BO71DRAFT_51450</name>
</gene>
<dbReference type="InterPro" id="IPR040079">
    <property type="entry name" value="Glutathione_S-Trfase"/>
</dbReference>
<dbReference type="PANTHER" id="PTHR44051:SF8">
    <property type="entry name" value="GLUTATHIONE S-TRANSFERASE GSTA"/>
    <property type="match status" value="1"/>
</dbReference>
<dbReference type="SUPFAM" id="SSF47616">
    <property type="entry name" value="GST C-terminal domain-like"/>
    <property type="match status" value="1"/>
</dbReference>
<dbReference type="Gene3D" id="1.20.1050.10">
    <property type="match status" value="1"/>
</dbReference>
<dbReference type="STRING" id="1448320.A0A319D1L9"/>
<dbReference type="InterPro" id="IPR010987">
    <property type="entry name" value="Glutathione-S-Trfase_C-like"/>
</dbReference>
<accession>A0A319D1L9</accession>
<dbReference type="OrthoDB" id="422574at2759"/>
<sequence length="254" mass="28941">MSSSFYAPETPSAVKNAKGLHLITTLTPNGRKAHIYLEELKDTYGLEWTTSLIDLDTAEQKKPWYLKLNPNGRIPILIDNTHSPPHVVMESSAILLYLLASIDKNHLFGFADPIQQSQLTQWLIFWHASGQPIQGQYNFYRRTRVDGGPYAAQRFRNEVLRVYNVLEIHLSGRYTGSPREYLAGDGIGKYTIADINAWVWIRTFRSIELGEDEVEKLPYLAGWVERIAERPAVGRGLGGDYDEEVHPELLIRTD</sequence>
<dbReference type="Pfam" id="PF13409">
    <property type="entry name" value="GST_N_2"/>
    <property type="match status" value="1"/>
</dbReference>
<reference evidence="4 5" key="1">
    <citation type="submission" date="2018-02" db="EMBL/GenBank/DDBJ databases">
        <title>The genomes of Aspergillus section Nigri reveals drivers in fungal speciation.</title>
        <authorList>
            <consortium name="DOE Joint Genome Institute"/>
            <person name="Vesth T.C."/>
            <person name="Nybo J."/>
            <person name="Theobald S."/>
            <person name="Brandl J."/>
            <person name="Frisvad J.C."/>
            <person name="Nielsen K.F."/>
            <person name="Lyhne E.K."/>
            <person name="Kogle M.E."/>
            <person name="Kuo A."/>
            <person name="Riley R."/>
            <person name="Clum A."/>
            <person name="Nolan M."/>
            <person name="Lipzen A."/>
            <person name="Salamov A."/>
            <person name="Henrissat B."/>
            <person name="Wiebenga A."/>
            <person name="De vries R.P."/>
            <person name="Grigoriev I.V."/>
            <person name="Mortensen U.H."/>
            <person name="Andersen M.R."/>
            <person name="Baker S.E."/>
        </authorList>
    </citation>
    <scope>NUCLEOTIDE SEQUENCE [LARGE SCALE GENOMIC DNA]</scope>
    <source>
        <strain evidence="4 5">CBS 707.79</strain>
    </source>
</reference>
<dbReference type="PANTHER" id="PTHR44051">
    <property type="entry name" value="GLUTATHIONE S-TRANSFERASE-RELATED"/>
    <property type="match status" value="1"/>
</dbReference>
<organism evidence="4 5">
    <name type="scientific">Aspergillus ellipticus CBS 707.79</name>
    <dbReference type="NCBI Taxonomy" id="1448320"/>
    <lineage>
        <taxon>Eukaryota</taxon>
        <taxon>Fungi</taxon>
        <taxon>Dikarya</taxon>
        <taxon>Ascomycota</taxon>
        <taxon>Pezizomycotina</taxon>
        <taxon>Eurotiomycetes</taxon>
        <taxon>Eurotiomycetidae</taxon>
        <taxon>Eurotiales</taxon>
        <taxon>Aspergillaceae</taxon>
        <taxon>Aspergillus</taxon>
        <taxon>Aspergillus subgen. Circumdati</taxon>
    </lineage>
</organism>
<name>A0A319D1L9_9EURO</name>
<evidence type="ECO:0000313" key="4">
    <source>
        <dbReference type="EMBL" id="PYH91425.1"/>
    </source>
</evidence>
<dbReference type="EMBL" id="KZ825946">
    <property type="protein sequence ID" value="PYH91425.1"/>
    <property type="molecule type" value="Genomic_DNA"/>
</dbReference>
<evidence type="ECO:0000259" key="3">
    <source>
        <dbReference type="PROSITE" id="PS50405"/>
    </source>
</evidence>
<evidence type="ECO:0000313" key="5">
    <source>
        <dbReference type="Proteomes" id="UP000247810"/>
    </source>
</evidence>
<comment type="similarity">
    <text evidence="1">Belongs to the GST superfamily.</text>
</comment>
<feature type="domain" description="GST C-terminal" evidence="3">
    <location>
        <begin position="112"/>
        <end position="254"/>
    </location>
</feature>
<evidence type="ECO:0000256" key="1">
    <source>
        <dbReference type="ARBA" id="ARBA00007409"/>
    </source>
</evidence>
<protein>
    <submittedName>
        <fullName evidence="4">Glutathione S-transferase</fullName>
    </submittedName>
</protein>
<dbReference type="InterPro" id="IPR004045">
    <property type="entry name" value="Glutathione_S-Trfase_N"/>
</dbReference>